<keyword evidence="4 6" id="KW-1133">Transmembrane helix</keyword>
<dbReference type="SUPFAM" id="SSF103473">
    <property type="entry name" value="MFS general substrate transporter"/>
    <property type="match status" value="1"/>
</dbReference>
<dbReference type="PANTHER" id="PTHR42718:SF9">
    <property type="entry name" value="MAJOR FACILITATOR SUPERFAMILY MULTIDRUG TRANSPORTER MFSC"/>
    <property type="match status" value="1"/>
</dbReference>
<dbReference type="EMBL" id="BARW01011660">
    <property type="protein sequence ID" value="GAI75183.1"/>
    <property type="molecule type" value="Genomic_DNA"/>
</dbReference>
<organism evidence="8">
    <name type="scientific">marine sediment metagenome</name>
    <dbReference type="NCBI Taxonomy" id="412755"/>
    <lineage>
        <taxon>unclassified sequences</taxon>
        <taxon>metagenomes</taxon>
        <taxon>ecological metagenomes</taxon>
    </lineage>
</organism>
<evidence type="ECO:0000256" key="6">
    <source>
        <dbReference type="SAM" id="Phobius"/>
    </source>
</evidence>
<evidence type="ECO:0000256" key="2">
    <source>
        <dbReference type="ARBA" id="ARBA00022448"/>
    </source>
</evidence>
<dbReference type="InterPro" id="IPR020846">
    <property type="entry name" value="MFS_dom"/>
</dbReference>
<dbReference type="PANTHER" id="PTHR42718">
    <property type="entry name" value="MAJOR FACILITATOR SUPERFAMILY MULTIDRUG TRANSPORTER MFSC"/>
    <property type="match status" value="1"/>
</dbReference>
<reference evidence="8" key="1">
    <citation type="journal article" date="2014" name="Front. Microbiol.">
        <title>High frequency of phylogenetically diverse reductive dehalogenase-homologous genes in deep subseafloor sedimentary metagenomes.</title>
        <authorList>
            <person name="Kawai M."/>
            <person name="Futagami T."/>
            <person name="Toyoda A."/>
            <person name="Takaki Y."/>
            <person name="Nishi S."/>
            <person name="Hori S."/>
            <person name="Arai W."/>
            <person name="Tsubouchi T."/>
            <person name="Morono Y."/>
            <person name="Uchiyama I."/>
            <person name="Ito T."/>
            <person name="Fujiyama A."/>
            <person name="Inagaki F."/>
            <person name="Takami H."/>
        </authorList>
    </citation>
    <scope>NUCLEOTIDE SEQUENCE</scope>
    <source>
        <strain evidence="8">Expedition CK06-06</strain>
    </source>
</reference>
<feature type="domain" description="Major facilitator superfamily (MFS) profile" evidence="7">
    <location>
        <begin position="21"/>
        <end position="116"/>
    </location>
</feature>
<feature type="non-terminal residue" evidence="8">
    <location>
        <position position="116"/>
    </location>
</feature>
<dbReference type="GO" id="GO:0016020">
    <property type="term" value="C:membrane"/>
    <property type="evidence" value="ECO:0007669"/>
    <property type="project" value="UniProtKB-SubCell"/>
</dbReference>
<keyword evidence="5 6" id="KW-0472">Membrane</keyword>
<dbReference type="AlphaFoldDB" id="X1R3S2"/>
<evidence type="ECO:0000313" key="8">
    <source>
        <dbReference type="EMBL" id="GAI75183.1"/>
    </source>
</evidence>
<protein>
    <recommendedName>
        <fullName evidence="7">Major facilitator superfamily (MFS) profile domain-containing protein</fullName>
    </recommendedName>
</protein>
<name>X1R3S2_9ZZZZ</name>
<accession>X1R3S2</accession>
<feature type="transmembrane region" description="Helical" evidence="6">
    <location>
        <begin position="55"/>
        <end position="75"/>
    </location>
</feature>
<feature type="transmembrane region" description="Helical" evidence="6">
    <location>
        <begin position="21"/>
        <end position="43"/>
    </location>
</feature>
<dbReference type="InterPro" id="IPR011701">
    <property type="entry name" value="MFS"/>
</dbReference>
<dbReference type="InterPro" id="IPR036259">
    <property type="entry name" value="MFS_trans_sf"/>
</dbReference>
<keyword evidence="2" id="KW-0813">Transport</keyword>
<dbReference type="GO" id="GO:0022857">
    <property type="term" value="F:transmembrane transporter activity"/>
    <property type="evidence" value="ECO:0007669"/>
    <property type="project" value="InterPro"/>
</dbReference>
<evidence type="ECO:0000256" key="1">
    <source>
        <dbReference type="ARBA" id="ARBA00004141"/>
    </source>
</evidence>
<comment type="caution">
    <text evidence="8">The sequence shown here is derived from an EMBL/GenBank/DDBJ whole genome shotgun (WGS) entry which is preliminary data.</text>
</comment>
<dbReference type="Pfam" id="PF07690">
    <property type="entry name" value="MFS_1"/>
    <property type="match status" value="1"/>
</dbReference>
<keyword evidence="3 6" id="KW-0812">Transmembrane</keyword>
<comment type="subcellular location">
    <subcellularLocation>
        <location evidence="1">Membrane</location>
        <topology evidence="1">Multi-pass membrane protein</topology>
    </subcellularLocation>
</comment>
<proteinExistence type="predicted"/>
<evidence type="ECO:0000256" key="4">
    <source>
        <dbReference type="ARBA" id="ARBA00022989"/>
    </source>
</evidence>
<evidence type="ECO:0000256" key="3">
    <source>
        <dbReference type="ARBA" id="ARBA00022692"/>
    </source>
</evidence>
<evidence type="ECO:0000256" key="5">
    <source>
        <dbReference type="ARBA" id="ARBA00023136"/>
    </source>
</evidence>
<dbReference type="Gene3D" id="1.20.1720.10">
    <property type="entry name" value="Multidrug resistance protein D"/>
    <property type="match status" value="1"/>
</dbReference>
<feature type="transmembrane region" description="Helical" evidence="6">
    <location>
        <begin position="87"/>
        <end position="114"/>
    </location>
</feature>
<evidence type="ECO:0000259" key="7">
    <source>
        <dbReference type="PROSITE" id="PS50850"/>
    </source>
</evidence>
<sequence>MVNLPEKQAHKQPENISKKTALFVATFAAFLTPFMGSALNVALPSIGKDFNADAISINWIASAYILTTAIFLLPSGRIGDIIGRKKIFTYGIICFTISSFGCGISVNTGLLIAFRV</sequence>
<gene>
    <name evidence="8" type="ORF">S12H4_22378</name>
</gene>
<dbReference type="PROSITE" id="PS50850">
    <property type="entry name" value="MFS"/>
    <property type="match status" value="1"/>
</dbReference>